<dbReference type="Pfam" id="PF00520">
    <property type="entry name" value="Ion_trans"/>
    <property type="match status" value="1"/>
</dbReference>
<evidence type="ECO:0000256" key="6">
    <source>
        <dbReference type="ARBA" id="ARBA00022692"/>
    </source>
</evidence>
<dbReference type="GeneTree" id="ENSGT00940000167440"/>
<evidence type="ECO:0000256" key="1">
    <source>
        <dbReference type="ARBA" id="ARBA00004651"/>
    </source>
</evidence>
<evidence type="ECO:0000256" key="5">
    <source>
        <dbReference type="ARBA" id="ARBA00022475"/>
    </source>
</evidence>
<feature type="transmembrane region" description="Helical" evidence="12">
    <location>
        <begin position="207"/>
        <end position="231"/>
    </location>
</feature>
<dbReference type="AlphaFoldDB" id="A0A8C8GW32"/>
<evidence type="ECO:0000256" key="12">
    <source>
        <dbReference type="SAM" id="Phobius"/>
    </source>
</evidence>
<feature type="transmembrane region" description="Helical" evidence="12">
    <location>
        <begin position="173"/>
        <end position="195"/>
    </location>
</feature>
<feature type="transmembrane region" description="Helical" evidence="12">
    <location>
        <begin position="119"/>
        <end position="136"/>
    </location>
</feature>
<feature type="transmembrane region" description="Helical" evidence="12">
    <location>
        <begin position="20"/>
        <end position="42"/>
    </location>
</feature>
<evidence type="ECO:0008006" key="17">
    <source>
        <dbReference type="Google" id="ProtNLM"/>
    </source>
</evidence>
<dbReference type="InterPro" id="IPR018422">
    <property type="entry name" value="Cation/H_exchanger_CPA1"/>
</dbReference>
<evidence type="ECO:0000256" key="3">
    <source>
        <dbReference type="ARBA" id="ARBA00022448"/>
    </source>
</evidence>
<evidence type="ECO:0000259" key="14">
    <source>
        <dbReference type="Pfam" id="PF00999"/>
    </source>
</evidence>
<dbReference type="Proteomes" id="UP000694402">
    <property type="component" value="Unassembled WGS sequence"/>
</dbReference>
<dbReference type="InterPro" id="IPR006153">
    <property type="entry name" value="Cation/H_exchanger_TM"/>
</dbReference>
<feature type="domain" description="Cation/H+ exchanger transmembrane" evidence="14">
    <location>
        <begin position="13"/>
        <end position="156"/>
    </location>
</feature>
<keyword evidence="16" id="KW-1185">Reference proteome</keyword>
<evidence type="ECO:0000256" key="10">
    <source>
        <dbReference type="ARBA" id="ARBA00023136"/>
    </source>
</evidence>
<evidence type="ECO:0000256" key="9">
    <source>
        <dbReference type="ARBA" id="ARBA00023065"/>
    </source>
</evidence>
<keyword evidence="4" id="KW-0050">Antiport</keyword>
<feature type="domain" description="Ion transport" evidence="13">
    <location>
        <begin position="393"/>
        <end position="510"/>
    </location>
</feature>
<dbReference type="GO" id="GO:0015385">
    <property type="term" value="F:sodium:proton antiporter activity"/>
    <property type="evidence" value="ECO:0007669"/>
    <property type="project" value="InterPro"/>
</dbReference>
<dbReference type="Gene3D" id="2.60.120.10">
    <property type="entry name" value="Jelly Rolls"/>
    <property type="match status" value="1"/>
</dbReference>
<comment type="similarity">
    <text evidence="2">Belongs to the monovalent cation:proton antiporter 1 (CPA1) transporter (TC 2.A.36) family.</text>
</comment>
<dbReference type="Gene3D" id="1.20.120.350">
    <property type="entry name" value="Voltage-gated potassium channels. Chain C"/>
    <property type="match status" value="1"/>
</dbReference>
<reference evidence="15" key="2">
    <citation type="submission" date="2025-09" db="UniProtKB">
        <authorList>
            <consortium name="Ensembl"/>
        </authorList>
    </citation>
    <scope>IDENTIFICATION</scope>
</reference>
<dbReference type="SUPFAM" id="SSF81324">
    <property type="entry name" value="Voltage-gated potassium channels"/>
    <property type="match status" value="1"/>
</dbReference>
<keyword evidence="6 12" id="KW-0812">Transmembrane</keyword>
<feature type="transmembrane region" description="Helical" evidence="12">
    <location>
        <begin position="385"/>
        <end position="407"/>
    </location>
</feature>
<name>A0A8C8GW32_ONCTS</name>
<evidence type="ECO:0000313" key="15">
    <source>
        <dbReference type="Ensembl" id="ENSOTSP00005054109.1"/>
    </source>
</evidence>
<dbReference type="InterPro" id="IPR000595">
    <property type="entry name" value="cNMP-bd_dom"/>
</dbReference>
<keyword evidence="8" id="KW-0915">Sodium</keyword>
<evidence type="ECO:0000256" key="8">
    <source>
        <dbReference type="ARBA" id="ARBA00023053"/>
    </source>
</evidence>
<protein>
    <recommendedName>
        <fullName evidence="17">Sodium/hydrogen exchanger 10</fullName>
    </recommendedName>
</protein>
<feature type="transmembrane region" description="Helical" evidence="12">
    <location>
        <begin position="143"/>
        <end position="167"/>
    </location>
</feature>
<keyword evidence="7 12" id="KW-1133">Transmembrane helix</keyword>
<dbReference type="PANTHER" id="PTHR10110">
    <property type="entry name" value="SODIUM/HYDROGEN EXCHANGER"/>
    <property type="match status" value="1"/>
</dbReference>
<feature type="transmembrane region" description="Helical" evidence="12">
    <location>
        <begin position="89"/>
        <end position="113"/>
    </location>
</feature>
<reference evidence="15" key="1">
    <citation type="submission" date="2025-08" db="UniProtKB">
        <authorList>
            <consortium name="Ensembl"/>
        </authorList>
    </citation>
    <scope>IDENTIFICATION</scope>
</reference>
<dbReference type="GO" id="GO:0005886">
    <property type="term" value="C:plasma membrane"/>
    <property type="evidence" value="ECO:0007669"/>
    <property type="project" value="UniProtKB-SubCell"/>
</dbReference>
<dbReference type="GO" id="GO:0098719">
    <property type="term" value="P:sodium ion import across plasma membrane"/>
    <property type="evidence" value="ECO:0007669"/>
    <property type="project" value="TreeGrafter"/>
</dbReference>
<feature type="transmembrane region" description="Helical" evidence="12">
    <location>
        <begin position="243"/>
        <end position="261"/>
    </location>
</feature>
<dbReference type="GO" id="GO:0051453">
    <property type="term" value="P:regulation of intracellular pH"/>
    <property type="evidence" value="ECO:0007669"/>
    <property type="project" value="TreeGrafter"/>
</dbReference>
<dbReference type="InterPro" id="IPR018490">
    <property type="entry name" value="cNMP-bd_dom_sf"/>
</dbReference>
<feature type="transmembrane region" description="Helical" evidence="12">
    <location>
        <begin position="427"/>
        <end position="447"/>
    </location>
</feature>
<dbReference type="Ensembl" id="ENSOTST00005058941.2">
    <property type="protein sequence ID" value="ENSOTSP00005054109.1"/>
    <property type="gene ID" value="ENSOTSG00005026223.2"/>
</dbReference>
<sequence>LSSSMIALLVVKVYAYNWDWYVGMMFGAIVSTIDPFISTALLRSLGKNTHLSAEKCNLMISAVLVGTHYVPLYRNSQTPHTSDRGRVILILKVFGSPLLGFIMSKIIMFWLSYIFNDGLIEITISLAMTYITFYFAEWLGMSGVIAVLIMGLLLDTIIKSTFCVFLPCANVMYQFGLGLFFLYYRLVTVIALSPFLVRTGYGFSWRWAAVCVWGGTKGAFCLSLTLMAFQSDDLDEEQVREKVGIFLYLLLSTPLAGLYDVSVPRRMAMYSAVQRVRESSQNTFSLLKIDRFLADANWEMAEQRVLIEDPYKTPNEKVFMKLTDESLRVQNEWCLNWKLMLVSYQTSYWKQYSAGMLNREAARTLINTAENMTDHKGKNAMLKRCYQVVFSLPFEYFIYALIVLNIFPIILEFIPAISDKHNLELSIINYIFFSGYLVEAILKALAMRKAYIFNHWNQFDLFIIVLACVDIFLDHYLETTAYVVNIHMIKIVKVSKMIRLTRALRLVKIIIPKLIEIINRQIHKQLSFGYDIGKGYVIGEEHISKIIDHISDDKSISKVFLNDIYNTMIEIKMKKLIKFPPTIPAATAEELLQNLPWLNKDSTQIQFIKTVAKLLFFDFGDTIIQENDDPQGIHLIVSGLRPKEKTRLTDYRSCGAIMGELNCLTQQSMEMTVTCETATQTCFIAIESLFEAFDVFPEFPSLEYMIWRSLAVKISTSTFMEHIIYQVNRKFDVYDGTMEDVVVIYGSCDDLASQCSYNAPALISRTTHQVTIQLRCHLLILWLH</sequence>
<dbReference type="SUPFAM" id="SSF51206">
    <property type="entry name" value="cAMP-binding domain-like"/>
    <property type="match status" value="1"/>
</dbReference>
<dbReference type="InterPro" id="IPR014710">
    <property type="entry name" value="RmlC-like_jellyroll"/>
</dbReference>
<keyword evidence="10 12" id="KW-0472">Membrane</keyword>
<evidence type="ECO:0000256" key="2">
    <source>
        <dbReference type="ARBA" id="ARBA00007367"/>
    </source>
</evidence>
<dbReference type="InterPro" id="IPR027359">
    <property type="entry name" value="Volt_channel_dom_sf"/>
</dbReference>
<accession>A0A8C8GW32</accession>
<gene>
    <name evidence="15" type="primary">SLC9C1</name>
</gene>
<dbReference type="GO" id="GO:0005216">
    <property type="term" value="F:monoatomic ion channel activity"/>
    <property type="evidence" value="ECO:0007669"/>
    <property type="project" value="InterPro"/>
</dbReference>
<dbReference type="InterPro" id="IPR005821">
    <property type="entry name" value="Ion_trans_dom"/>
</dbReference>
<dbReference type="FunFam" id="1.20.120.350:FF:000050">
    <property type="entry name" value="Solute carrier family 9 member C1"/>
    <property type="match status" value="1"/>
</dbReference>
<evidence type="ECO:0000256" key="4">
    <source>
        <dbReference type="ARBA" id="ARBA00022449"/>
    </source>
</evidence>
<keyword evidence="9" id="KW-0406">Ion transport</keyword>
<evidence type="ECO:0000256" key="11">
    <source>
        <dbReference type="ARBA" id="ARBA00023201"/>
    </source>
</evidence>
<evidence type="ECO:0000256" key="7">
    <source>
        <dbReference type="ARBA" id="ARBA00022989"/>
    </source>
</evidence>
<dbReference type="GO" id="GO:0015386">
    <property type="term" value="F:potassium:proton antiporter activity"/>
    <property type="evidence" value="ECO:0007669"/>
    <property type="project" value="TreeGrafter"/>
</dbReference>
<keyword evidence="5" id="KW-1003">Cell membrane</keyword>
<dbReference type="CDD" id="cd00038">
    <property type="entry name" value="CAP_ED"/>
    <property type="match status" value="1"/>
</dbReference>
<keyword evidence="3" id="KW-0813">Transport</keyword>
<feature type="transmembrane region" description="Helical" evidence="12">
    <location>
        <begin position="459"/>
        <end position="477"/>
    </location>
</feature>
<organism evidence="15 16">
    <name type="scientific">Oncorhynchus tshawytscha</name>
    <name type="common">Chinook salmon</name>
    <name type="synonym">Salmo tshawytscha</name>
    <dbReference type="NCBI Taxonomy" id="74940"/>
    <lineage>
        <taxon>Eukaryota</taxon>
        <taxon>Metazoa</taxon>
        <taxon>Chordata</taxon>
        <taxon>Craniata</taxon>
        <taxon>Vertebrata</taxon>
        <taxon>Euteleostomi</taxon>
        <taxon>Actinopterygii</taxon>
        <taxon>Neopterygii</taxon>
        <taxon>Teleostei</taxon>
        <taxon>Protacanthopterygii</taxon>
        <taxon>Salmoniformes</taxon>
        <taxon>Salmonidae</taxon>
        <taxon>Salmoninae</taxon>
        <taxon>Oncorhynchus</taxon>
    </lineage>
</organism>
<dbReference type="PANTHER" id="PTHR10110:SF86">
    <property type="entry name" value="SODIUM_HYDROGEN EXCHANGER 7"/>
    <property type="match status" value="1"/>
</dbReference>
<proteinExistence type="inferred from homology"/>
<keyword evidence="11" id="KW-0739">Sodium transport</keyword>
<evidence type="ECO:0000259" key="13">
    <source>
        <dbReference type="Pfam" id="PF00520"/>
    </source>
</evidence>
<comment type="subcellular location">
    <subcellularLocation>
        <location evidence="1">Cell membrane</location>
        <topology evidence="1">Multi-pass membrane protein</topology>
    </subcellularLocation>
</comment>
<evidence type="ECO:0000313" key="16">
    <source>
        <dbReference type="Proteomes" id="UP000694402"/>
    </source>
</evidence>
<dbReference type="Pfam" id="PF00999">
    <property type="entry name" value="Na_H_Exchanger"/>
    <property type="match status" value="1"/>
</dbReference>